<keyword evidence="1" id="KW-1133">Transmembrane helix</keyword>
<proteinExistence type="predicted"/>
<evidence type="ECO:0000313" key="3">
    <source>
        <dbReference type="Proteomes" id="UP000221165"/>
    </source>
</evidence>
<keyword evidence="1 2" id="KW-0812">Transmembrane</keyword>
<name>A0A2C6LCM9_9APIC</name>
<keyword evidence="1" id="KW-0472">Membrane</keyword>
<accession>A0A2C6LCM9</accession>
<organism evidence="2 3">
    <name type="scientific">Cystoisospora suis</name>
    <dbReference type="NCBI Taxonomy" id="483139"/>
    <lineage>
        <taxon>Eukaryota</taxon>
        <taxon>Sar</taxon>
        <taxon>Alveolata</taxon>
        <taxon>Apicomplexa</taxon>
        <taxon>Conoidasida</taxon>
        <taxon>Coccidia</taxon>
        <taxon>Eucoccidiorida</taxon>
        <taxon>Eimeriorina</taxon>
        <taxon>Sarcocystidae</taxon>
        <taxon>Cystoisospora</taxon>
    </lineage>
</organism>
<evidence type="ECO:0000313" key="2">
    <source>
        <dbReference type="EMBL" id="PHJ24734.1"/>
    </source>
</evidence>
<feature type="transmembrane region" description="Helical" evidence="1">
    <location>
        <begin position="21"/>
        <end position="41"/>
    </location>
</feature>
<dbReference type="Proteomes" id="UP000221165">
    <property type="component" value="Unassembled WGS sequence"/>
</dbReference>
<sequence>MTRKYALQEMITAASAHLPMSKLQLFIVVSLSWAAALWLPAFGPRGMKGLESVLPVVVATFLVCVPMFTILFEALDAICATVVMSWVRAATDITWDGAINSVGLKDKKS</sequence>
<comment type="caution">
    <text evidence="2">The sequence shown here is derived from an EMBL/GenBank/DDBJ whole genome shotgun (WGS) entry which is preliminary data.</text>
</comment>
<feature type="transmembrane region" description="Helical" evidence="1">
    <location>
        <begin position="53"/>
        <end position="75"/>
    </location>
</feature>
<gene>
    <name evidence="2" type="ORF">CSUI_001433</name>
</gene>
<dbReference type="GeneID" id="94424850"/>
<dbReference type="EMBL" id="MIGC01000560">
    <property type="protein sequence ID" value="PHJ24734.1"/>
    <property type="molecule type" value="Genomic_DNA"/>
</dbReference>
<dbReference type="RefSeq" id="XP_067926406.1">
    <property type="nucleotide sequence ID" value="XM_068061639.1"/>
</dbReference>
<dbReference type="AlphaFoldDB" id="A0A2C6LCM9"/>
<protein>
    <submittedName>
        <fullName evidence="2">Transmembrane protein</fullName>
    </submittedName>
</protein>
<dbReference type="VEuPathDB" id="ToxoDB:CSUI_001433"/>
<reference evidence="2 3" key="1">
    <citation type="journal article" date="2017" name="Int. J. Parasitol.">
        <title>The genome of the protozoan parasite Cystoisospora suis and a reverse vaccinology approach to identify vaccine candidates.</title>
        <authorList>
            <person name="Palmieri N."/>
            <person name="Shrestha A."/>
            <person name="Ruttkowski B."/>
            <person name="Beck T."/>
            <person name="Vogl C."/>
            <person name="Tomley F."/>
            <person name="Blake D.P."/>
            <person name="Joachim A."/>
        </authorList>
    </citation>
    <scope>NUCLEOTIDE SEQUENCE [LARGE SCALE GENOMIC DNA]</scope>
    <source>
        <strain evidence="2 3">Wien I</strain>
    </source>
</reference>
<keyword evidence="3" id="KW-1185">Reference proteome</keyword>
<dbReference type="OrthoDB" id="10295451at2759"/>
<evidence type="ECO:0000256" key="1">
    <source>
        <dbReference type="SAM" id="Phobius"/>
    </source>
</evidence>